<dbReference type="EMBL" id="MN740629">
    <property type="protein sequence ID" value="QHS79308.1"/>
    <property type="molecule type" value="Genomic_DNA"/>
</dbReference>
<evidence type="ECO:0000313" key="1">
    <source>
        <dbReference type="EMBL" id="QHS79308.1"/>
    </source>
</evidence>
<proteinExistence type="predicted"/>
<organism evidence="1">
    <name type="scientific">viral metagenome</name>
    <dbReference type="NCBI Taxonomy" id="1070528"/>
    <lineage>
        <taxon>unclassified sequences</taxon>
        <taxon>metagenomes</taxon>
        <taxon>organismal metagenomes</taxon>
    </lineage>
</organism>
<dbReference type="AlphaFoldDB" id="A0A6C0AHS1"/>
<accession>A0A6C0AHS1</accession>
<name>A0A6C0AHS1_9ZZZZ</name>
<sequence>MIGKYIYIQYMRKHTKAKKNQKYNNKKYKTKKSKGGMFKRLFDRAAPAPPNGATVTRYDNLFLDFTKEDISSLNKKMEIFGGNNLLQMIVGMGDYIRPFKGEDMPNTMAYPNYDIYVIYTGYHLTAPELNIQANLDAIVHSDNPNRVICNIDLENTTQVKLFTDVFNHKMNTIIFGDSKVALLPQDSVELLNYDGEGRVDVPLSLIYFPPGQQGIEYNTIYESSSSPTKSGGIQRTFIRNPNLVSFTLRK</sequence>
<reference evidence="1" key="1">
    <citation type="journal article" date="2020" name="Nature">
        <title>Giant virus diversity and host interactions through global metagenomics.</title>
        <authorList>
            <person name="Schulz F."/>
            <person name="Roux S."/>
            <person name="Paez-Espino D."/>
            <person name="Jungbluth S."/>
            <person name="Walsh D.A."/>
            <person name="Denef V.J."/>
            <person name="McMahon K.D."/>
            <person name="Konstantinidis K.T."/>
            <person name="Eloe-Fadrosh E.A."/>
            <person name="Kyrpides N.C."/>
            <person name="Woyke T."/>
        </authorList>
    </citation>
    <scope>NUCLEOTIDE SEQUENCE</scope>
    <source>
        <strain evidence="1">GVMAG-S-1035118-87</strain>
    </source>
</reference>
<protein>
    <submittedName>
        <fullName evidence="1">Uncharacterized protein</fullName>
    </submittedName>
</protein>